<dbReference type="EMBL" id="QFQP01000064">
    <property type="protein sequence ID" value="PZR04107.1"/>
    <property type="molecule type" value="Genomic_DNA"/>
</dbReference>
<evidence type="ECO:0000256" key="1">
    <source>
        <dbReference type="SAM" id="MobiDB-lite"/>
    </source>
</evidence>
<proteinExistence type="predicted"/>
<evidence type="ECO:0000313" key="3">
    <source>
        <dbReference type="Proteomes" id="UP000249061"/>
    </source>
</evidence>
<accession>A0A2W5SR49</accession>
<organism evidence="2 3">
    <name type="scientific">Archangium gephyra</name>
    <dbReference type="NCBI Taxonomy" id="48"/>
    <lineage>
        <taxon>Bacteria</taxon>
        <taxon>Pseudomonadati</taxon>
        <taxon>Myxococcota</taxon>
        <taxon>Myxococcia</taxon>
        <taxon>Myxococcales</taxon>
        <taxon>Cystobacterineae</taxon>
        <taxon>Archangiaceae</taxon>
        <taxon>Archangium</taxon>
    </lineage>
</organism>
<evidence type="ECO:0000313" key="2">
    <source>
        <dbReference type="EMBL" id="PZR04107.1"/>
    </source>
</evidence>
<reference evidence="2 3" key="1">
    <citation type="submission" date="2017-08" db="EMBL/GenBank/DDBJ databases">
        <title>Infants hospitalized years apart are colonized by the same room-sourced microbial strains.</title>
        <authorList>
            <person name="Brooks B."/>
            <person name="Olm M.R."/>
            <person name="Firek B.A."/>
            <person name="Baker R."/>
            <person name="Thomas B.C."/>
            <person name="Morowitz M.J."/>
            <person name="Banfield J.F."/>
        </authorList>
    </citation>
    <scope>NUCLEOTIDE SEQUENCE [LARGE SCALE GENOMIC DNA]</scope>
    <source>
        <strain evidence="2">S2_003_000_R2_14</strain>
    </source>
</reference>
<dbReference type="Proteomes" id="UP000249061">
    <property type="component" value="Unassembled WGS sequence"/>
</dbReference>
<feature type="region of interest" description="Disordered" evidence="1">
    <location>
        <begin position="1"/>
        <end position="20"/>
    </location>
</feature>
<gene>
    <name evidence="2" type="ORF">DI536_34825</name>
</gene>
<comment type="caution">
    <text evidence="2">The sequence shown here is derived from an EMBL/GenBank/DDBJ whole genome shotgun (WGS) entry which is preliminary data.</text>
</comment>
<dbReference type="AlphaFoldDB" id="A0A2W5SR49"/>
<sequence length="125" mass="13831">MQPAAQPLVPYAEKPKEKGPALEPVEALKAWLDEGGDSVVRVPLTVTQAAPSVDARIGTLRVDLDDSALGISLAERVRMACAEQKTCTVWVEGRWRDGTLKVLHFAREVVPDEKTDFVERELHTR</sequence>
<protein>
    <submittedName>
        <fullName evidence="2">Uncharacterized protein</fullName>
    </submittedName>
</protein>
<name>A0A2W5SR49_9BACT</name>